<dbReference type="Pfam" id="PF01565">
    <property type="entry name" value="FAD_binding_4"/>
    <property type="match status" value="1"/>
</dbReference>
<dbReference type="GO" id="GO:0016491">
    <property type="term" value="F:oxidoreductase activity"/>
    <property type="evidence" value="ECO:0007669"/>
    <property type="project" value="UniProtKB-KW"/>
</dbReference>
<dbReference type="SUPFAM" id="SSF55103">
    <property type="entry name" value="FAD-linked oxidases, C-terminal domain"/>
    <property type="match status" value="1"/>
</dbReference>
<evidence type="ECO:0000256" key="4">
    <source>
        <dbReference type="ARBA" id="ARBA00022827"/>
    </source>
</evidence>
<reference evidence="7 9" key="2">
    <citation type="submission" date="2018-08" db="EMBL/GenBank/DDBJ databases">
        <title>Genetic Globetrotter - A new plasmid hitch-hiking vast phylogenetic and geographic distances.</title>
        <authorList>
            <person name="Vollmers J."/>
            <person name="Petersen J."/>
        </authorList>
    </citation>
    <scope>NUCLEOTIDE SEQUENCE [LARGE SCALE GENOMIC DNA]</scope>
    <source>
        <strain evidence="7 9">DSM 26383</strain>
    </source>
</reference>
<name>A0A0T5PBL7_9RHOB</name>
<dbReference type="STRING" id="540747.SAMN04488031_10488"/>
<dbReference type="Gene3D" id="1.10.45.10">
    <property type="entry name" value="Vanillyl-alcohol Oxidase, Chain A, domain 4"/>
    <property type="match status" value="1"/>
</dbReference>
<dbReference type="Gene3D" id="3.30.43.10">
    <property type="entry name" value="Uridine Diphospho-n-acetylenolpyruvylglucosamine Reductase, domain 2"/>
    <property type="match status" value="1"/>
</dbReference>
<dbReference type="PATRIC" id="fig|540747.5.peg.3897"/>
<evidence type="ECO:0000313" key="9">
    <source>
        <dbReference type="Proteomes" id="UP000325785"/>
    </source>
</evidence>
<dbReference type="PANTHER" id="PTHR43716:SF2">
    <property type="entry name" value="BLL6224 PROTEIN"/>
    <property type="match status" value="1"/>
</dbReference>
<evidence type="ECO:0000256" key="1">
    <source>
        <dbReference type="ARBA" id="ARBA00001974"/>
    </source>
</evidence>
<evidence type="ECO:0000256" key="3">
    <source>
        <dbReference type="ARBA" id="ARBA00022630"/>
    </source>
</evidence>
<feature type="domain" description="FAD-binding PCMH-type" evidence="5">
    <location>
        <begin position="38"/>
        <end position="226"/>
    </location>
</feature>
<evidence type="ECO:0000313" key="8">
    <source>
        <dbReference type="Proteomes" id="UP000051401"/>
    </source>
</evidence>
<comment type="similarity">
    <text evidence="2">Belongs to the FAD-binding oxidoreductase/transferase type 4 family.</text>
</comment>
<dbReference type="InterPro" id="IPR016167">
    <property type="entry name" value="FAD-bd_PCMH_sub1"/>
</dbReference>
<protein>
    <submittedName>
        <fullName evidence="7">Putative FAD-linked oxidoreductase</fullName>
        <ecNumber evidence="7">1.-.-.-</ecNumber>
    </submittedName>
</protein>
<dbReference type="PROSITE" id="PS51387">
    <property type="entry name" value="FAD_PCMH"/>
    <property type="match status" value="1"/>
</dbReference>
<dbReference type="KEGG" id="rid:RIdsm_01458"/>
<dbReference type="AlphaFoldDB" id="A0A0T5PBL7"/>
<dbReference type="RefSeq" id="WP_057815115.1">
    <property type="nucleotide sequence ID" value="NZ_CP031598.1"/>
</dbReference>
<dbReference type="Proteomes" id="UP000051401">
    <property type="component" value="Unassembled WGS sequence"/>
</dbReference>
<dbReference type="Gene3D" id="3.30.70.2190">
    <property type="match status" value="1"/>
</dbReference>
<proteinExistence type="inferred from homology"/>
<reference evidence="6 8" key="1">
    <citation type="submission" date="2015-04" db="EMBL/GenBank/DDBJ databases">
        <title>The draft genome sequence of Roseovarius indicus B108T.</title>
        <authorList>
            <person name="Li G."/>
            <person name="Lai Q."/>
            <person name="Shao Z."/>
            <person name="Yan P."/>
        </authorList>
    </citation>
    <scope>NUCLEOTIDE SEQUENCE [LARGE SCALE GENOMIC DNA]</scope>
    <source>
        <strain evidence="6 8">B108</strain>
    </source>
</reference>
<dbReference type="EC" id="1.-.-.-" evidence="7"/>
<dbReference type="InterPro" id="IPR004113">
    <property type="entry name" value="FAD-bd_oxidored_4_C"/>
</dbReference>
<dbReference type="GO" id="GO:0022904">
    <property type="term" value="P:respiratory electron transport chain"/>
    <property type="evidence" value="ECO:0007669"/>
    <property type="project" value="TreeGrafter"/>
</dbReference>
<keyword evidence="8" id="KW-1185">Reference proteome</keyword>
<dbReference type="EMBL" id="CP031598">
    <property type="protein sequence ID" value="QEW25671.1"/>
    <property type="molecule type" value="Genomic_DNA"/>
</dbReference>
<dbReference type="FunFam" id="1.10.45.10:FF:000001">
    <property type="entry name" value="D-lactate dehydrogenase mitochondrial"/>
    <property type="match status" value="1"/>
</dbReference>
<evidence type="ECO:0000313" key="7">
    <source>
        <dbReference type="EMBL" id="QEW25671.1"/>
    </source>
</evidence>
<keyword evidence="3" id="KW-0285">Flavoprotein</keyword>
<dbReference type="InterPro" id="IPR016169">
    <property type="entry name" value="FAD-bd_PCMH_sub2"/>
</dbReference>
<dbReference type="InterPro" id="IPR016166">
    <property type="entry name" value="FAD-bd_PCMH"/>
</dbReference>
<dbReference type="PANTHER" id="PTHR43716">
    <property type="entry name" value="D-2-HYDROXYGLUTARATE DEHYDROGENASE, MITOCHONDRIAL"/>
    <property type="match status" value="1"/>
</dbReference>
<dbReference type="InterPro" id="IPR036318">
    <property type="entry name" value="FAD-bd_PCMH-like_sf"/>
</dbReference>
<dbReference type="InterPro" id="IPR016171">
    <property type="entry name" value="Vanillyl_alc_oxidase_C-sub2"/>
</dbReference>
<dbReference type="EMBL" id="LAXI01000003">
    <property type="protein sequence ID" value="KRS18635.1"/>
    <property type="molecule type" value="Genomic_DNA"/>
</dbReference>
<dbReference type="Gene3D" id="3.30.70.2740">
    <property type="match status" value="1"/>
</dbReference>
<dbReference type="GO" id="GO:0071949">
    <property type="term" value="F:FAD binding"/>
    <property type="evidence" value="ECO:0007669"/>
    <property type="project" value="InterPro"/>
</dbReference>
<accession>A0A0T5PBL7</accession>
<organism evidence="6 8">
    <name type="scientific">Roseovarius indicus</name>
    <dbReference type="NCBI Taxonomy" id="540747"/>
    <lineage>
        <taxon>Bacteria</taxon>
        <taxon>Pseudomonadati</taxon>
        <taxon>Pseudomonadota</taxon>
        <taxon>Alphaproteobacteria</taxon>
        <taxon>Rhodobacterales</taxon>
        <taxon>Roseobacteraceae</taxon>
        <taxon>Roseovarius</taxon>
    </lineage>
</organism>
<evidence type="ECO:0000256" key="2">
    <source>
        <dbReference type="ARBA" id="ARBA00008000"/>
    </source>
</evidence>
<comment type="cofactor">
    <cofactor evidence="1">
        <name>FAD</name>
        <dbReference type="ChEBI" id="CHEBI:57692"/>
    </cofactor>
</comment>
<dbReference type="Gene3D" id="3.30.465.10">
    <property type="match status" value="1"/>
</dbReference>
<dbReference type="InterPro" id="IPR006094">
    <property type="entry name" value="Oxid_FAD_bind_N"/>
</dbReference>
<dbReference type="Pfam" id="PF02913">
    <property type="entry name" value="FAD-oxidase_C"/>
    <property type="match status" value="1"/>
</dbReference>
<dbReference type="InterPro" id="IPR051264">
    <property type="entry name" value="FAD-oxidored/transferase_4"/>
</dbReference>
<evidence type="ECO:0000259" key="5">
    <source>
        <dbReference type="PROSITE" id="PS51387"/>
    </source>
</evidence>
<dbReference type="SUPFAM" id="SSF56176">
    <property type="entry name" value="FAD-binding/transporter-associated domain-like"/>
    <property type="match status" value="1"/>
</dbReference>
<dbReference type="InterPro" id="IPR016164">
    <property type="entry name" value="FAD-linked_Oxase-like_C"/>
</dbReference>
<dbReference type="Proteomes" id="UP000325785">
    <property type="component" value="Chromosome"/>
</dbReference>
<keyword evidence="4" id="KW-0274">FAD</keyword>
<evidence type="ECO:0000313" key="6">
    <source>
        <dbReference type="EMBL" id="KRS18635.1"/>
    </source>
</evidence>
<sequence length="483" mass="52531">MLDTTDFLTSLQTVVGEAHVLTADDQVAGFLIDVRRRYEGDALCIVEPGSTAEVSDVVRLCARHRIPITPIGGNTGLVGSAAVVARKSESGEIIKGIGLSMRRMNRIREISPLAETITVEAGCVLQSIQDAAEAEDMQFPLSLSAEGSCQIGGNIATNAGGTAALRFGVTRNLVLGLEVVLPSGEIISRLSGLRKNNTGYDLKQLFIGSEGTLGIITAAVLRIFPRPLSRETALVAVDSVDAGLKILRRMKAAFGERVTAAEITEADYMRLVLEQMQGTRLPFEALPTWSLLLEVSDTREDTDLAALMQETLVKALEDELAQDVVIAQNDRQAEEFWFLRHAVSDAIRHSGPNMSHDSSVPLMCQEDYVEMTRERILEAFPDSRPLYVGHLGDGNMHLVVLFAQGRFPHPDDYNKVSGELDQIIDDVVSELQGGVTAEHGIGLSYRARLARAVGPEEIAIMRGIKRVFDPDNIMNPGKLFLGD</sequence>
<keyword evidence="7" id="KW-0560">Oxidoreductase</keyword>
<gene>
    <name evidence="7" type="ORF">RIdsm_01458</name>
    <name evidence="6" type="ORF">XM52_07630</name>
</gene>